<keyword evidence="2" id="KW-1185">Reference proteome</keyword>
<sequence>MALSDFAVRQAKPAMAAYSLADGDGLALYVPSGGGKIVAFSLLLAGKAELLIPASWAPDWAVSGGTHLWQGRAACSGQAVDLRCPS</sequence>
<reference evidence="1 2" key="1">
    <citation type="submission" date="2024-04" db="EMBL/GenBank/DDBJ databases">
        <title>Complete genome sequence of Nguyenibacter vanlangesis HBCM-1154, a strain capable of nitrogen fixation, IAA production, and phosphorus solubilization isolated from sugarcane soil.</title>
        <authorList>
            <person name="MY HANH P."/>
        </authorList>
    </citation>
    <scope>NUCLEOTIDE SEQUENCE [LARGE SCALE GENOMIC DNA]</scope>
    <source>
        <strain evidence="1 2">HBCM 1154</strain>
    </source>
</reference>
<gene>
    <name evidence="1" type="ORF">AAC691_19055</name>
</gene>
<accession>A0ABZ3D3U1</accession>
<evidence type="ECO:0000313" key="1">
    <source>
        <dbReference type="EMBL" id="XAE42330.1"/>
    </source>
</evidence>
<protein>
    <submittedName>
        <fullName evidence="1">Uncharacterized protein</fullName>
    </submittedName>
</protein>
<organism evidence="1 2">
    <name type="scientific">Nguyenibacter vanlangensis</name>
    <dbReference type="NCBI Taxonomy" id="1216886"/>
    <lineage>
        <taxon>Bacteria</taxon>
        <taxon>Pseudomonadati</taxon>
        <taxon>Pseudomonadota</taxon>
        <taxon>Alphaproteobacteria</taxon>
        <taxon>Acetobacterales</taxon>
        <taxon>Acetobacteraceae</taxon>
        <taxon>Nguyenibacter</taxon>
    </lineage>
</organism>
<name>A0ABZ3D3U1_9PROT</name>
<dbReference type="Proteomes" id="UP001449795">
    <property type="component" value="Chromosome"/>
</dbReference>
<evidence type="ECO:0000313" key="2">
    <source>
        <dbReference type="Proteomes" id="UP001449795"/>
    </source>
</evidence>
<dbReference type="EMBL" id="CP152276">
    <property type="protein sequence ID" value="XAE42330.1"/>
    <property type="molecule type" value="Genomic_DNA"/>
</dbReference>
<proteinExistence type="predicted"/>